<dbReference type="HOGENOM" id="CLU_2755541_0_0_10"/>
<organism evidence="1 2">
    <name type="scientific">Salinibacter ruber (strain M8)</name>
    <dbReference type="NCBI Taxonomy" id="761659"/>
    <lineage>
        <taxon>Bacteria</taxon>
        <taxon>Pseudomonadati</taxon>
        <taxon>Rhodothermota</taxon>
        <taxon>Rhodothermia</taxon>
        <taxon>Rhodothermales</taxon>
        <taxon>Salinibacteraceae</taxon>
        <taxon>Salinibacter</taxon>
    </lineage>
</organism>
<gene>
    <name evidence="1" type="ORF">SRM_p61012</name>
</gene>
<proteinExistence type="predicted"/>
<accession>D5H4C8</accession>
<reference evidence="1 2" key="1">
    <citation type="journal article" date="2010" name="ISME J.">
        <title>Fine-scale evolution: genomic, phenotypic and ecological differentiation in two coexisting Salinibacter ruber strains.</title>
        <authorList>
            <person name="Pena A."/>
            <person name="Teeling H."/>
            <person name="Huerta-Cepas J."/>
            <person name="Santos F."/>
            <person name="Yarza P."/>
            <person name="Brito-Echeverria J."/>
            <person name="Lucio M."/>
            <person name="Schmitt-Kopplin P."/>
            <person name="Meseguer I."/>
            <person name="Schenowitz C."/>
            <person name="Dossat C."/>
            <person name="Barbe V."/>
            <person name="Dopazo J."/>
            <person name="Rossello-Mora R."/>
            <person name="Schuler M."/>
            <person name="Glockner F.O."/>
            <person name="Amann R."/>
            <person name="Gabaldon T."/>
            <person name="Anton J."/>
        </authorList>
    </citation>
    <scope>NUCLEOTIDE SEQUENCE [LARGE SCALE GENOMIC DNA]</scope>
    <source>
        <strain evidence="1 2">M8</strain>
        <plasmid evidence="2">pSR61</plasmid>
    </source>
</reference>
<protein>
    <submittedName>
        <fullName evidence="1">Uncharacterized protein</fullName>
    </submittedName>
</protein>
<dbReference type="AlphaFoldDB" id="D5H4C8"/>
<evidence type="ECO:0000313" key="2">
    <source>
        <dbReference type="Proteomes" id="UP000000933"/>
    </source>
</evidence>
<sequence>MQPPAIGPLPARVLFLCEAGFCVRRVLVYLADGFLLSGYSSWNFLCLSSRLFISASTHLDAPGHRALTKT</sequence>
<reference evidence="2" key="2">
    <citation type="submission" date="2010-04" db="EMBL/GenBank/DDBJ databases">
        <title>Genome sequence of Salinibacter ruber M8.</title>
        <authorList>
            <consortium name="Genoscope"/>
        </authorList>
    </citation>
    <scope>NUCLEOTIDE SEQUENCE [LARGE SCALE GENOMIC DNA]</scope>
    <source>
        <strain evidence="2">M8</strain>
        <plasmid evidence="2">pSR61</plasmid>
    </source>
</reference>
<name>D5H4C8_SALRM</name>
<evidence type="ECO:0000313" key="1">
    <source>
        <dbReference type="EMBL" id="CBH22768.1"/>
    </source>
</evidence>
<dbReference type="KEGG" id="srm:SRM_p61012"/>
<geneLocation type="plasmid" evidence="1 2">
    <name>pSR61</name>
</geneLocation>
<dbReference type="EMBL" id="FP565812">
    <property type="protein sequence ID" value="CBH22768.1"/>
    <property type="molecule type" value="Genomic_DNA"/>
</dbReference>
<keyword evidence="1" id="KW-0614">Plasmid</keyword>
<dbReference type="Proteomes" id="UP000000933">
    <property type="component" value="Plasmid pSR61"/>
</dbReference>